<sequence>MTSELQKLSTELQRGMRPSDPPSRQPTKKERETIETLTRKTDSNISRARTQCNHSGTTRHDHSVTDRLPRNHERHAPTERGSTHPTQAHDWLPQRTLHKRTTG</sequence>
<feature type="compositionally biased region" description="Basic and acidic residues" evidence="1">
    <location>
        <begin position="58"/>
        <end position="82"/>
    </location>
</feature>
<evidence type="ECO:0000313" key="3">
    <source>
        <dbReference type="Proteomes" id="UP001519460"/>
    </source>
</evidence>
<dbReference type="AlphaFoldDB" id="A0ABD0L2J8"/>
<proteinExistence type="predicted"/>
<feature type="compositionally biased region" description="Polar residues" evidence="1">
    <location>
        <begin position="43"/>
        <end position="56"/>
    </location>
</feature>
<feature type="region of interest" description="Disordered" evidence="1">
    <location>
        <begin position="1"/>
        <end position="103"/>
    </location>
</feature>
<dbReference type="EMBL" id="JACVVK020000091">
    <property type="protein sequence ID" value="KAK7493622.1"/>
    <property type="molecule type" value="Genomic_DNA"/>
</dbReference>
<accession>A0ABD0L2J8</accession>
<feature type="compositionally biased region" description="Basic and acidic residues" evidence="1">
    <location>
        <begin position="27"/>
        <end position="42"/>
    </location>
</feature>
<dbReference type="Proteomes" id="UP001519460">
    <property type="component" value="Unassembled WGS sequence"/>
</dbReference>
<comment type="caution">
    <text evidence="2">The sequence shown here is derived from an EMBL/GenBank/DDBJ whole genome shotgun (WGS) entry which is preliminary data.</text>
</comment>
<keyword evidence="3" id="KW-1185">Reference proteome</keyword>
<name>A0ABD0L2J8_9CAEN</name>
<protein>
    <submittedName>
        <fullName evidence="2">Uncharacterized protein</fullName>
    </submittedName>
</protein>
<feature type="compositionally biased region" description="Polar residues" evidence="1">
    <location>
        <begin position="1"/>
        <end position="12"/>
    </location>
</feature>
<reference evidence="2 3" key="1">
    <citation type="journal article" date="2023" name="Sci. Data">
        <title>Genome assembly of the Korean intertidal mud-creeper Batillaria attramentaria.</title>
        <authorList>
            <person name="Patra A.K."/>
            <person name="Ho P.T."/>
            <person name="Jun S."/>
            <person name="Lee S.J."/>
            <person name="Kim Y."/>
            <person name="Won Y.J."/>
        </authorList>
    </citation>
    <scope>NUCLEOTIDE SEQUENCE [LARGE SCALE GENOMIC DNA]</scope>
    <source>
        <strain evidence="2">Wonlab-2016</strain>
    </source>
</reference>
<evidence type="ECO:0000256" key="1">
    <source>
        <dbReference type="SAM" id="MobiDB-lite"/>
    </source>
</evidence>
<gene>
    <name evidence="2" type="ORF">BaRGS_00015134</name>
</gene>
<evidence type="ECO:0000313" key="2">
    <source>
        <dbReference type="EMBL" id="KAK7493622.1"/>
    </source>
</evidence>
<organism evidence="2 3">
    <name type="scientific">Batillaria attramentaria</name>
    <dbReference type="NCBI Taxonomy" id="370345"/>
    <lineage>
        <taxon>Eukaryota</taxon>
        <taxon>Metazoa</taxon>
        <taxon>Spiralia</taxon>
        <taxon>Lophotrochozoa</taxon>
        <taxon>Mollusca</taxon>
        <taxon>Gastropoda</taxon>
        <taxon>Caenogastropoda</taxon>
        <taxon>Sorbeoconcha</taxon>
        <taxon>Cerithioidea</taxon>
        <taxon>Batillariidae</taxon>
        <taxon>Batillaria</taxon>
    </lineage>
</organism>